<dbReference type="InterPro" id="IPR050857">
    <property type="entry name" value="D-2-hydroxyacid_DH"/>
</dbReference>
<proteinExistence type="inferred from homology"/>
<dbReference type="InterPro" id="IPR006140">
    <property type="entry name" value="D-isomer_DH_NAD-bd"/>
</dbReference>
<dbReference type="EMBL" id="CP011409">
    <property type="protein sequence ID" value="AKZ61744.1"/>
    <property type="molecule type" value="Genomic_DNA"/>
</dbReference>
<dbReference type="RefSeq" id="WP_053195244.1">
    <property type="nucleotide sequence ID" value="NZ_CP011409.1"/>
</dbReference>
<name>A0ABN4HTA1_9BURK</name>
<evidence type="ECO:0000259" key="6">
    <source>
        <dbReference type="Pfam" id="PF02826"/>
    </source>
</evidence>
<evidence type="ECO:0000259" key="5">
    <source>
        <dbReference type="Pfam" id="PF00389"/>
    </source>
</evidence>
<keyword evidence="8" id="KW-1185">Reference proteome</keyword>
<dbReference type="PANTHER" id="PTHR42789:SF1">
    <property type="entry name" value="D-ISOMER SPECIFIC 2-HYDROXYACID DEHYDROGENASE FAMILY PROTEIN (AFU_ORTHOLOGUE AFUA_6G10090)"/>
    <property type="match status" value="1"/>
</dbReference>
<sequence>MKIAILDDYQDSVRQLDCFKLLDGHDVKVFNNTVRGAGQLVARLAPFDALVLIRERTVFTKAILEKLPALKLISQTGKISGHVDVAAATAQRIAIVEGVGDPTAPAELTWALIMAAGRRIPQYTANLKAGVWQQVSPAPERNSIGVALKGRTLGIWGYGKIGRMVAGYGKAFGMKIVVWGREASLEQAQKDGYTAAAGKEEFFSTTDFVSVHLRLNDATRGIVTAQDLAQMKPTATFINTSRAELVASGALETALQQGRPGFAGIDVFETEPLPHDSPLLRMDNVVATPHLGYVEKDGYELYFRAAFQNIVDFANGAPKNVLNPEALA</sequence>
<dbReference type="CDD" id="cd12169">
    <property type="entry name" value="PGDH_like_1"/>
    <property type="match status" value="1"/>
</dbReference>
<reference evidence="8" key="1">
    <citation type="journal article" date="2015" name="Genome Announc.">
        <title>Complete Genome Sequence of Herbaspirillum hiltneri N3 (DSM 17495), Isolated from Surface-Sterilized Wheat Roots.</title>
        <authorList>
            <person name="Guizelini D."/>
            <person name="Saizaki P.M."/>
            <person name="Coimbra N.A."/>
            <person name="Weiss V.A."/>
            <person name="Faoro H."/>
            <person name="Sfeir M.Z."/>
            <person name="Baura V.A."/>
            <person name="Monteiro R.A."/>
            <person name="Chubatsu L.S."/>
            <person name="Souza E.M."/>
            <person name="Cruz L.M."/>
            <person name="Pedrosa F.O."/>
            <person name="Raittz R.T."/>
            <person name="Marchaukoski J.N."/>
            <person name="Steffens M.B."/>
        </authorList>
    </citation>
    <scope>NUCLEOTIDE SEQUENCE [LARGE SCALE GENOMIC DNA]</scope>
    <source>
        <strain evidence="8">N3</strain>
    </source>
</reference>
<evidence type="ECO:0000256" key="2">
    <source>
        <dbReference type="ARBA" id="ARBA00023002"/>
    </source>
</evidence>
<organism evidence="7 8">
    <name type="scientific">Herbaspirillum hiltneri N3</name>
    <dbReference type="NCBI Taxonomy" id="1262470"/>
    <lineage>
        <taxon>Bacteria</taxon>
        <taxon>Pseudomonadati</taxon>
        <taxon>Pseudomonadota</taxon>
        <taxon>Betaproteobacteria</taxon>
        <taxon>Burkholderiales</taxon>
        <taxon>Oxalobacteraceae</taxon>
        <taxon>Herbaspirillum</taxon>
    </lineage>
</organism>
<accession>A0ABN4HTA1</accession>
<dbReference type="InterPro" id="IPR006139">
    <property type="entry name" value="D-isomer_2_OHA_DH_cat_dom"/>
</dbReference>
<dbReference type="SUPFAM" id="SSF52283">
    <property type="entry name" value="Formate/glycerate dehydrogenase catalytic domain-like"/>
    <property type="match status" value="1"/>
</dbReference>
<keyword evidence="3" id="KW-0520">NAD</keyword>
<evidence type="ECO:0000256" key="4">
    <source>
        <dbReference type="RuleBase" id="RU003719"/>
    </source>
</evidence>
<dbReference type="Proteomes" id="UP000063429">
    <property type="component" value="Chromosome"/>
</dbReference>
<dbReference type="PANTHER" id="PTHR42789">
    <property type="entry name" value="D-ISOMER SPECIFIC 2-HYDROXYACID DEHYDROGENASE FAMILY PROTEIN (AFU_ORTHOLOGUE AFUA_6G10090)"/>
    <property type="match status" value="1"/>
</dbReference>
<protein>
    <submittedName>
        <fullName evidence="7">3-phosphoglycerate dehydrogenase</fullName>
    </submittedName>
</protein>
<keyword evidence="2 4" id="KW-0560">Oxidoreductase</keyword>
<feature type="domain" description="D-isomer specific 2-hydroxyacid dehydrogenase NAD-binding" evidence="6">
    <location>
        <begin position="111"/>
        <end position="292"/>
    </location>
</feature>
<evidence type="ECO:0000313" key="7">
    <source>
        <dbReference type="EMBL" id="AKZ61744.1"/>
    </source>
</evidence>
<dbReference type="Gene3D" id="3.40.50.720">
    <property type="entry name" value="NAD(P)-binding Rossmann-like Domain"/>
    <property type="match status" value="2"/>
</dbReference>
<evidence type="ECO:0000256" key="3">
    <source>
        <dbReference type="ARBA" id="ARBA00023027"/>
    </source>
</evidence>
<dbReference type="Pfam" id="PF00389">
    <property type="entry name" value="2-Hacid_dh"/>
    <property type="match status" value="1"/>
</dbReference>
<comment type="similarity">
    <text evidence="1 4">Belongs to the D-isomer specific 2-hydroxyacid dehydrogenase family.</text>
</comment>
<dbReference type="SUPFAM" id="SSF51735">
    <property type="entry name" value="NAD(P)-binding Rossmann-fold domains"/>
    <property type="match status" value="1"/>
</dbReference>
<dbReference type="Pfam" id="PF02826">
    <property type="entry name" value="2-Hacid_dh_C"/>
    <property type="match status" value="1"/>
</dbReference>
<dbReference type="InterPro" id="IPR036291">
    <property type="entry name" value="NAD(P)-bd_dom_sf"/>
</dbReference>
<evidence type="ECO:0000256" key="1">
    <source>
        <dbReference type="ARBA" id="ARBA00005854"/>
    </source>
</evidence>
<gene>
    <name evidence="7" type="ORF">F506_02840</name>
</gene>
<evidence type="ECO:0000313" key="8">
    <source>
        <dbReference type="Proteomes" id="UP000063429"/>
    </source>
</evidence>
<feature type="domain" description="D-isomer specific 2-hydroxyacid dehydrogenase catalytic" evidence="5">
    <location>
        <begin position="18"/>
        <end position="323"/>
    </location>
</feature>